<feature type="signal peptide" evidence="1">
    <location>
        <begin position="1"/>
        <end position="18"/>
    </location>
</feature>
<sequence>MKKFMAIFAALVMAIILAACDEDSNVTLNSETDAQIGKKAAVEAKTPITKRITIAHVIDFDGVKIPLTTTYAIDKSLANNWRFTYQSMVDLKLGVASLPDNLQLVVNNVYANVSLVSTKMSTNGVRQDSLNQNYSTLPQGGVSINAASDYEIPFQVEGINQNETSMTVINGYGSANTSRVTESDLRGRGVQGGKLNVVWTLLVKAGDRHFVKTVTDRIGLPYAAKE</sequence>
<evidence type="ECO:0000313" key="2">
    <source>
        <dbReference type="EMBL" id="KRM54797.1"/>
    </source>
</evidence>
<reference evidence="2 3" key="1">
    <citation type="journal article" date="2015" name="Genome Announc.">
        <title>Expanding the biotechnology potential of lactobacilli through comparative genomics of 213 strains and associated genera.</title>
        <authorList>
            <person name="Sun Z."/>
            <person name="Harris H.M."/>
            <person name="McCann A."/>
            <person name="Guo C."/>
            <person name="Argimon S."/>
            <person name="Zhang W."/>
            <person name="Yang X."/>
            <person name="Jeffery I.B."/>
            <person name="Cooney J.C."/>
            <person name="Kagawa T.F."/>
            <person name="Liu W."/>
            <person name="Song Y."/>
            <person name="Salvetti E."/>
            <person name="Wrobel A."/>
            <person name="Rasinkangas P."/>
            <person name="Parkhill J."/>
            <person name="Rea M.C."/>
            <person name="O'Sullivan O."/>
            <person name="Ritari J."/>
            <person name="Douillard F.P."/>
            <person name="Paul Ross R."/>
            <person name="Yang R."/>
            <person name="Briner A.E."/>
            <person name="Felis G.E."/>
            <person name="de Vos W.M."/>
            <person name="Barrangou R."/>
            <person name="Klaenhammer T.R."/>
            <person name="Caufield P.W."/>
            <person name="Cui Y."/>
            <person name="Zhang H."/>
            <person name="O'Toole P.W."/>
        </authorList>
    </citation>
    <scope>NUCLEOTIDE SEQUENCE [LARGE SCALE GENOMIC DNA]</scope>
    <source>
        <strain evidence="2 3">DSM 20505</strain>
    </source>
</reference>
<proteinExistence type="predicted"/>
<keyword evidence="3" id="KW-1185">Reference proteome</keyword>
<keyword evidence="1" id="KW-0732">Signal</keyword>
<dbReference type="AlphaFoldDB" id="A0A0R1ZIV7"/>
<evidence type="ECO:0008006" key="4">
    <source>
        <dbReference type="Google" id="ProtNLM"/>
    </source>
</evidence>
<protein>
    <recommendedName>
        <fullName evidence="4">Lipoprotein</fullName>
    </recommendedName>
</protein>
<dbReference type="RefSeq" id="WP_054677330.1">
    <property type="nucleotide sequence ID" value="NZ_AYYO01000044.1"/>
</dbReference>
<dbReference type="PROSITE" id="PS51257">
    <property type="entry name" value="PROKAR_LIPOPROTEIN"/>
    <property type="match status" value="1"/>
</dbReference>
<dbReference type="PATRIC" id="fig|1291052.5.peg.2278"/>
<dbReference type="OrthoDB" id="9970490at2"/>
<dbReference type="Proteomes" id="UP000051679">
    <property type="component" value="Unassembled WGS sequence"/>
</dbReference>
<organism evidence="2 3">
    <name type="scientific">Lacticaseibacillus sharpeae JCM 1186 = DSM 20505</name>
    <dbReference type="NCBI Taxonomy" id="1291052"/>
    <lineage>
        <taxon>Bacteria</taxon>
        <taxon>Bacillati</taxon>
        <taxon>Bacillota</taxon>
        <taxon>Bacilli</taxon>
        <taxon>Lactobacillales</taxon>
        <taxon>Lactobacillaceae</taxon>
        <taxon>Lacticaseibacillus</taxon>
    </lineage>
</organism>
<evidence type="ECO:0000313" key="3">
    <source>
        <dbReference type="Proteomes" id="UP000051679"/>
    </source>
</evidence>
<dbReference type="EMBL" id="AYYO01000044">
    <property type="protein sequence ID" value="KRM54797.1"/>
    <property type="molecule type" value="Genomic_DNA"/>
</dbReference>
<evidence type="ECO:0000256" key="1">
    <source>
        <dbReference type="SAM" id="SignalP"/>
    </source>
</evidence>
<feature type="chain" id="PRO_5038653699" description="Lipoprotein" evidence="1">
    <location>
        <begin position="19"/>
        <end position="226"/>
    </location>
</feature>
<comment type="caution">
    <text evidence="2">The sequence shown here is derived from an EMBL/GenBank/DDBJ whole genome shotgun (WGS) entry which is preliminary data.</text>
</comment>
<gene>
    <name evidence="2" type="ORF">FC18_GL002213</name>
</gene>
<name>A0A0R1ZIV7_9LACO</name>
<accession>A0A0R1ZIV7</accession>